<dbReference type="Pfam" id="PF00175">
    <property type="entry name" value="NAD_binding_1"/>
    <property type="match status" value="1"/>
</dbReference>
<dbReference type="SUPFAM" id="SSF54292">
    <property type="entry name" value="2Fe-2S ferredoxin-like"/>
    <property type="match status" value="1"/>
</dbReference>
<evidence type="ECO:0000313" key="3">
    <source>
        <dbReference type="EMBL" id="SEA85253.1"/>
    </source>
</evidence>
<protein>
    <recommendedName>
        <fullName evidence="5">Ferredoxin-NADP reductase</fullName>
    </recommendedName>
</protein>
<dbReference type="PROSITE" id="PS51384">
    <property type="entry name" value="FAD_FR"/>
    <property type="match status" value="1"/>
</dbReference>
<dbReference type="InterPro" id="IPR008333">
    <property type="entry name" value="Cbr1-like_FAD-bd_dom"/>
</dbReference>
<dbReference type="Proteomes" id="UP000198703">
    <property type="component" value="Unassembled WGS sequence"/>
</dbReference>
<dbReference type="PROSITE" id="PS51085">
    <property type="entry name" value="2FE2S_FER_2"/>
    <property type="match status" value="1"/>
</dbReference>
<reference evidence="3 4" key="1">
    <citation type="submission" date="2016-10" db="EMBL/GenBank/DDBJ databases">
        <authorList>
            <person name="de Groot N.N."/>
        </authorList>
    </citation>
    <scope>NUCLEOTIDE SEQUENCE [LARGE SCALE GENOMIC DNA]</scope>
    <source>
        <strain evidence="3 4">DSM 15345</strain>
    </source>
</reference>
<dbReference type="InterPro" id="IPR017927">
    <property type="entry name" value="FAD-bd_FR_type"/>
</dbReference>
<dbReference type="SUPFAM" id="SSF63380">
    <property type="entry name" value="Riboflavin synthase domain-like"/>
    <property type="match status" value="1"/>
</dbReference>
<dbReference type="PANTHER" id="PTHR42815:SF2">
    <property type="entry name" value="FAD-BINDING, PUTATIVE (AFU_ORTHOLOGUE AFUA_6G07600)-RELATED"/>
    <property type="match status" value="1"/>
</dbReference>
<dbReference type="Pfam" id="PF00111">
    <property type="entry name" value="Fer2"/>
    <property type="match status" value="1"/>
</dbReference>
<dbReference type="PROSITE" id="PS00197">
    <property type="entry name" value="2FE2S_FER_1"/>
    <property type="match status" value="1"/>
</dbReference>
<proteinExistence type="predicted"/>
<dbReference type="AlphaFoldDB" id="A0A1H4EJP1"/>
<dbReference type="InterPro" id="IPR001041">
    <property type="entry name" value="2Fe-2S_ferredoxin-type"/>
</dbReference>
<feature type="domain" description="2Fe-2S ferredoxin-type" evidence="1">
    <location>
        <begin position="606"/>
        <end position="692"/>
    </location>
</feature>
<evidence type="ECO:0000259" key="1">
    <source>
        <dbReference type="PROSITE" id="PS51085"/>
    </source>
</evidence>
<feature type="domain" description="FAD-binding FR-type" evidence="2">
    <location>
        <begin position="335"/>
        <end position="446"/>
    </location>
</feature>
<dbReference type="InterPro" id="IPR006058">
    <property type="entry name" value="2Fe2S_fd_BS"/>
</dbReference>
<dbReference type="CDD" id="cd00207">
    <property type="entry name" value="fer2"/>
    <property type="match status" value="1"/>
</dbReference>
<dbReference type="GO" id="GO:0051537">
    <property type="term" value="F:2 iron, 2 sulfur cluster binding"/>
    <property type="evidence" value="ECO:0007669"/>
    <property type="project" value="InterPro"/>
</dbReference>
<dbReference type="SUPFAM" id="SSF52343">
    <property type="entry name" value="Ferredoxin reductase-like, C-terminal NADP-linked domain"/>
    <property type="match status" value="1"/>
</dbReference>
<dbReference type="EMBL" id="FNQM01000014">
    <property type="protein sequence ID" value="SEA85253.1"/>
    <property type="molecule type" value="Genomic_DNA"/>
</dbReference>
<gene>
    <name evidence="3" type="ORF">SAMN05444370_11457</name>
</gene>
<dbReference type="OrthoDB" id="9786134at2"/>
<accession>A0A1H4EJP1</accession>
<dbReference type="RefSeq" id="WP_093255335.1">
    <property type="nucleotide sequence ID" value="NZ_FNQM01000014.1"/>
</dbReference>
<dbReference type="Gene3D" id="2.30.110.10">
    <property type="entry name" value="Electron Transport, Fmn-binding Protein, Chain A"/>
    <property type="match status" value="1"/>
</dbReference>
<dbReference type="Gene3D" id="2.40.30.10">
    <property type="entry name" value="Translation factors"/>
    <property type="match status" value="1"/>
</dbReference>
<evidence type="ECO:0008006" key="5">
    <source>
        <dbReference type="Google" id="ProtNLM"/>
    </source>
</evidence>
<dbReference type="GO" id="GO:0016491">
    <property type="term" value="F:oxidoreductase activity"/>
    <property type="evidence" value="ECO:0007669"/>
    <property type="project" value="InterPro"/>
</dbReference>
<dbReference type="InterPro" id="IPR039261">
    <property type="entry name" value="FNR_nucleotide-bd"/>
</dbReference>
<evidence type="ECO:0000313" key="4">
    <source>
        <dbReference type="Proteomes" id="UP000198703"/>
    </source>
</evidence>
<dbReference type="Gene3D" id="3.40.50.80">
    <property type="entry name" value="Nucleotide-binding domain of ferredoxin-NADP reductase (FNR) module"/>
    <property type="match status" value="1"/>
</dbReference>
<dbReference type="STRING" id="89524.SAMN05444370_11457"/>
<dbReference type="PRINTS" id="PR00406">
    <property type="entry name" value="CYTB5RDTASE"/>
</dbReference>
<evidence type="ECO:0000259" key="2">
    <source>
        <dbReference type="PROSITE" id="PS51384"/>
    </source>
</evidence>
<keyword evidence="4" id="KW-1185">Reference proteome</keyword>
<dbReference type="CDD" id="cd06184">
    <property type="entry name" value="flavohem_like_fad_nad_binding"/>
    <property type="match status" value="1"/>
</dbReference>
<dbReference type="PANTHER" id="PTHR42815">
    <property type="entry name" value="FAD-BINDING, PUTATIVE (AFU_ORTHOLOGUE AFUA_6G07600)-RELATED"/>
    <property type="match status" value="1"/>
</dbReference>
<dbReference type="InterPro" id="IPR012675">
    <property type="entry name" value="Beta-grasp_dom_sf"/>
</dbReference>
<dbReference type="Gene3D" id="3.10.20.30">
    <property type="match status" value="1"/>
</dbReference>
<dbReference type="InterPro" id="IPR001433">
    <property type="entry name" value="OxRdtase_FAD/NAD-bd"/>
</dbReference>
<dbReference type="SUPFAM" id="SSF50475">
    <property type="entry name" value="FMN-binding split barrel"/>
    <property type="match status" value="1"/>
</dbReference>
<dbReference type="InterPro" id="IPR012349">
    <property type="entry name" value="Split_barrel_FMN-bd"/>
</dbReference>
<organism evidence="3 4">
    <name type="scientific">Rubrimonas cliftonensis</name>
    <dbReference type="NCBI Taxonomy" id="89524"/>
    <lineage>
        <taxon>Bacteria</taxon>
        <taxon>Pseudomonadati</taxon>
        <taxon>Pseudomonadota</taxon>
        <taxon>Alphaproteobacteria</taxon>
        <taxon>Rhodobacterales</taxon>
        <taxon>Paracoccaceae</taxon>
        <taxon>Rubrimonas</taxon>
    </lineage>
</organism>
<name>A0A1H4EJP1_9RHOB</name>
<dbReference type="InterPro" id="IPR036010">
    <property type="entry name" value="2Fe-2S_ferredoxin-like_sf"/>
</dbReference>
<sequence>MTAPDGWRLETTPFHAGEIAAQERVGVAEQVAGFARKAVRPYLTQELRDFYEGLPLVFVGHVDPRGRPWASVLAGGDGFIASPDETTLVIDARPAAGDPLAEGLVAGAPLGLVGVGIGNRRRNRVNGRVASVGAGGVRLAVEQAFGNCPQYIRPRRNDAVAPSRGAGPAAEALTGLDDRARALIARSESFFVASHSRGADPGAMTDGADVSHRGGKPGFVRVEGDVLTVPDFAGNLHFNTLGNLLLEPRAGLLFVDWETGEALMLTGAVEIVWDGPEVEAFRGAERLWRFTAEAGIRLPAAVAPGWRSGEPSPNVRLTGDWEEAAATLAAEATRRAWRPYRVSGVADESSVIRSFHLEPADGGGLLRARAGQHLTVRAPAEPGGAAIVRTYTLSSAPSDPCYRISVKREDARGDAPAGVFSTWLHAALKEGDVIEARAPAGGFALDTAARRPAVLIAAGVGVTPMVAMAREVANEGLRTRHVRPLTVIHAARSATERAFADEFRRLETATDGRIRYVSVLGRAEPGDVFDAEGRIDAALLRSLLALDDYDYFLCGPPRFMQAQYAALRSLGARDARIFAEAFGPAALERTPDDGAAAQAPVAEADEAVVVFADSGLEQRWSAGDPPLLDLAERHGLQPEYGCRNGACGACAVPLRAGRVAYRTQPSVHVPEGEALICCAVPAAGADRIELGL</sequence>
<dbReference type="InterPro" id="IPR017938">
    <property type="entry name" value="Riboflavin_synthase-like_b-brl"/>
</dbReference>
<dbReference type="Pfam" id="PF00970">
    <property type="entry name" value="FAD_binding_6"/>
    <property type="match status" value="1"/>
</dbReference>